<accession>A0A8T1PQX2</accession>
<dbReference type="EMBL" id="CM031816">
    <property type="protein sequence ID" value="KAG6644093.1"/>
    <property type="molecule type" value="Genomic_DNA"/>
</dbReference>
<gene>
    <name evidence="2" type="ORF">CIPAW_08G031600</name>
</gene>
<evidence type="ECO:0000256" key="1">
    <source>
        <dbReference type="SAM" id="SignalP"/>
    </source>
</evidence>
<sequence length="100" mass="11555">MNWLWSKGYDSFERKNTRVFVSFGCLSLLLLPESSSTPTSAEEEEIKEFGVTRISLPPPPKSPTSIGFGLFSIEANIRRKETNRRRLPWNYSPWVFANTR</sequence>
<keyword evidence="3" id="KW-1185">Reference proteome</keyword>
<proteinExistence type="predicted"/>
<comment type="caution">
    <text evidence="2">The sequence shown here is derived from an EMBL/GenBank/DDBJ whole genome shotgun (WGS) entry which is preliminary data.</text>
</comment>
<dbReference type="AlphaFoldDB" id="A0A8T1PQX2"/>
<feature type="signal peptide" evidence="1">
    <location>
        <begin position="1"/>
        <end position="36"/>
    </location>
</feature>
<evidence type="ECO:0000313" key="2">
    <source>
        <dbReference type="EMBL" id="KAG6644093.1"/>
    </source>
</evidence>
<organism evidence="2 3">
    <name type="scientific">Carya illinoinensis</name>
    <name type="common">Pecan</name>
    <dbReference type="NCBI Taxonomy" id="32201"/>
    <lineage>
        <taxon>Eukaryota</taxon>
        <taxon>Viridiplantae</taxon>
        <taxon>Streptophyta</taxon>
        <taxon>Embryophyta</taxon>
        <taxon>Tracheophyta</taxon>
        <taxon>Spermatophyta</taxon>
        <taxon>Magnoliopsida</taxon>
        <taxon>eudicotyledons</taxon>
        <taxon>Gunneridae</taxon>
        <taxon>Pentapetalae</taxon>
        <taxon>rosids</taxon>
        <taxon>fabids</taxon>
        <taxon>Fagales</taxon>
        <taxon>Juglandaceae</taxon>
        <taxon>Carya</taxon>
    </lineage>
</organism>
<name>A0A8T1PQX2_CARIL</name>
<dbReference type="Proteomes" id="UP000811609">
    <property type="component" value="Chromosome 8"/>
</dbReference>
<reference evidence="2" key="1">
    <citation type="submission" date="2020-12" db="EMBL/GenBank/DDBJ databases">
        <title>WGS assembly of Carya illinoinensis cv. Pawnee.</title>
        <authorList>
            <person name="Platts A."/>
            <person name="Shu S."/>
            <person name="Wright S."/>
            <person name="Barry K."/>
            <person name="Edger P."/>
            <person name="Pires J.C."/>
            <person name="Schmutz J."/>
        </authorList>
    </citation>
    <scope>NUCLEOTIDE SEQUENCE</scope>
    <source>
        <tissue evidence="2">Leaf</tissue>
    </source>
</reference>
<protein>
    <submittedName>
        <fullName evidence="2">Uncharacterized protein</fullName>
    </submittedName>
</protein>
<evidence type="ECO:0000313" key="3">
    <source>
        <dbReference type="Proteomes" id="UP000811609"/>
    </source>
</evidence>
<feature type="chain" id="PRO_5035900534" evidence="1">
    <location>
        <begin position="37"/>
        <end position="100"/>
    </location>
</feature>
<keyword evidence="1" id="KW-0732">Signal</keyword>